<name>A0AAN8WKA7_HALRR</name>
<dbReference type="EMBL" id="JAXCGZ010022672">
    <property type="protein sequence ID" value="KAK7027928.1"/>
    <property type="molecule type" value="Genomic_DNA"/>
</dbReference>
<comment type="caution">
    <text evidence="1">The sequence shown here is derived from an EMBL/GenBank/DDBJ whole genome shotgun (WGS) entry which is preliminary data.</text>
</comment>
<dbReference type="AlphaFoldDB" id="A0AAN8WKA7"/>
<proteinExistence type="predicted"/>
<accession>A0AAN8WKA7</accession>
<feature type="non-terminal residue" evidence="1">
    <location>
        <position position="1"/>
    </location>
</feature>
<reference evidence="1 2" key="1">
    <citation type="submission" date="2023-11" db="EMBL/GenBank/DDBJ databases">
        <title>Halocaridina rubra genome assembly.</title>
        <authorList>
            <person name="Smith C."/>
        </authorList>
    </citation>
    <scope>NUCLEOTIDE SEQUENCE [LARGE SCALE GENOMIC DNA]</scope>
    <source>
        <strain evidence="1">EP-1</strain>
        <tissue evidence="1">Whole</tissue>
    </source>
</reference>
<protein>
    <submittedName>
        <fullName evidence="1">Uncharacterized protein</fullName>
    </submittedName>
</protein>
<gene>
    <name evidence="1" type="ORF">SK128_005211</name>
</gene>
<dbReference type="Proteomes" id="UP001381693">
    <property type="component" value="Unassembled WGS sequence"/>
</dbReference>
<evidence type="ECO:0000313" key="2">
    <source>
        <dbReference type="Proteomes" id="UP001381693"/>
    </source>
</evidence>
<evidence type="ECO:0000313" key="1">
    <source>
        <dbReference type="EMBL" id="KAK7027928.1"/>
    </source>
</evidence>
<keyword evidence="2" id="KW-1185">Reference proteome</keyword>
<organism evidence="1 2">
    <name type="scientific">Halocaridina rubra</name>
    <name type="common">Hawaiian red shrimp</name>
    <dbReference type="NCBI Taxonomy" id="373956"/>
    <lineage>
        <taxon>Eukaryota</taxon>
        <taxon>Metazoa</taxon>
        <taxon>Ecdysozoa</taxon>
        <taxon>Arthropoda</taxon>
        <taxon>Crustacea</taxon>
        <taxon>Multicrustacea</taxon>
        <taxon>Malacostraca</taxon>
        <taxon>Eumalacostraca</taxon>
        <taxon>Eucarida</taxon>
        <taxon>Decapoda</taxon>
        <taxon>Pleocyemata</taxon>
        <taxon>Caridea</taxon>
        <taxon>Atyoidea</taxon>
        <taxon>Atyidae</taxon>
        <taxon>Halocaridina</taxon>
    </lineage>
</organism>
<sequence length="86" mass="9348">LCWDTLQAPFHSCLATSLSDLKVASEPITGHNNPGTGERRPSSTCSTGTMCCGSLCSREIWGQDVFCHLQDMEIVHGELNISRPVI</sequence>